<dbReference type="InterPro" id="IPR011008">
    <property type="entry name" value="Dimeric_a/b-barrel"/>
</dbReference>
<dbReference type="AlphaFoldDB" id="A0A8J3LXX9"/>
<dbReference type="RefSeq" id="WP_168079608.1">
    <property type="nucleotide sequence ID" value="NZ_BAAAQJ010000012.1"/>
</dbReference>
<keyword evidence="3" id="KW-1185">Reference proteome</keyword>
<reference evidence="2" key="1">
    <citation type="submission" date="2021-01" db="EMBL/GenBank/DDBJ databases">
        <title>Whole genome shotgun sequence of Planosporangium flavigriseum NBRC 105377.</title>
        <authorList>
            <person name="Komaki H."/>
            <person name="Tamura T."/>
        </authorList>
    </citation>
    <scope>NUCLEOTIDE SEQUENCE</scope>
    <source>
        <strain evidence="2">NBRC 105377</strain>
    </source>
</reference>
<evidence type="ECO:0000313" key="3">
    <source>
        <dbReference type="Proteomes" id="UP000653674"/>
    </source>
</evidence>
<protein>
    <recommendedName>
        <fullName evidence="1">NIPSNAP domain-containing protein</fullName>
    </recommendedName>
</protein>
<comment type="caution">
    <text evidence="2">The sequence shown here is derived from an EMBL/GenBank/DDBJ whole genome shotgun (WGS) entry which is preliminary data.</text>
</comment>
<accession>A0A8J3LXX9</accession>
<dbReference type="Pfam" id="PF07978">
    <property type="entry name" value="NIPSNAP"/>
    <property type="match status" value="1"/>
</dbReference>
<dbReference type="SUPFAM" id="SSF54909">
    <property type="entry name" value="Dimeric alpha+beta barrel"/>
    <property type="match status" value="1"/>
</dbReference>
<evidence type="ECO:0000313" key="2">
    <source>
        <dbReference type="EMBL" id="GIG75576.1"/>
    </source>
</evidence>
<organism evidence="2 3">
    <name type="scientific">Planosporangium flavigriseum</name>
    <dbReference type="NCBI Taxonomy" id="373681"/>
    <lineage>
        <taxon>Bacteria</taxon>
        <taxon>Bacillati</taxon>
        <taxon>Actinomycetota</taxon>
        <taxon>Actinomycetes</taxon>
        <taxon>Micromonosporales</taxon>
        <taxon>Micromonosporaceae</taxon>
        <taxon>Planosporangium</taxon>
    </lineage>
</organism>
<dbReference type="InterPro" id="IPR012577">
    <property type="entry name" value="NIPSNAP"/>
</dbReference>
<dbReference type="EMBL" id="BONU01000033">
    <property type="protein sequence ID" value="GIG75576.1"/>
    <property type="molecule type" value="Genomic_DNA"/>
</dbReference>
<sequence>MLAQLRIYDIKPDLMEQWLTLFRDKVVPMHAKFDLPVLAAWVDTETSQFVWVRGFAGDGTIEEQETRYRNSEERARVIGDEPKRFIERMQVRDLEQVYPIG</sequence>
<feature type="domain" description="NIPSNAP" evidence="1">
    <location>
        <begin position="4"/>
        <end position="92"/>
    </location>
</feature>
<evidence type="ECO:0000259" key="1">
    <source>
        <dbReference type="Pfam" id="PF07978"/>
    </source>
</evidence>
<dbReference type="Proteomes" id="UP000653674">
    <property type="component" value="Unassembled WGS sequence"/>
</dbReference>
<name>A0A8J3LXX9_9ACTN</name>
<dbReference type="Gene3D" id="3.30.70.100">
    <property type="match status" value="1"/>
</dbReference>
<gene>
    <name evidence="2" type="ORF">Pfl04_39800</name>
</gene>
<proteinExistence type="predicted"/>